<protein>
    <submittedName>
        <fullName evidence="1">Uncharacterized protein</fullName>
    </submittedName>
</protein>
<evidence type="ECO:0000313" key="2">
    <source>
        <dbReference type="Proteomes" id="UP000024635"/>
    </source>
</evidence>
<evidence type="ECO:0000313" key="1">
    <source>
        <dbReference type="EMBL" id="EYC25131.1"/>
    </source>
</evidence>
<comment type="caution">
    <text evidence="1">The sequence shown here is derived from an EMBL/GenBank/DDBJ whole genome shotgun (WGS) entry which is preliminary data.</text>
</comment>
<dbReference type="AlphaFoldDB" id="A0A016VD05"/>
<gene>
    <name evidence="1" type="primary">Acey_s0012.g1718</name>
    <name evidence="1" type="ORF">Y032_0012g1718</name>
</gene>
<dbReference type="OrthoDB" id="9973935at2759"/>
<accession>A0A016VD05</accession>
<proteinExistence type="predicted"/>
<sequence>MIVFAPPFEYVRKPMNKCLLLPLILTICPRFSVARCLAFSPQTARLNFRGGDVEYILRTQSNGWKVLEELHNTKLHLEYVEKH</sequence>
<organism evidence="1 2">
    <name type="scientific">Ancylostoma ceylanicum</name>
    <dbReference type="NCBI Taxonomy" id="53326"/>
    <lineage>
        <taxon>Eukaryota</taxon>
        <taxon>Metazoa</taxon>
        <taxon>Ecdysozoa</taxon>
        <taxon>Nematoda</taxon>
        <taxon>Chromadorea</taxon>
        <taxon>Rhabditida</taxon>
        <taxon>Rhabditina</taxon>
        <taxon>Rhabditomorpha</taxon>
        <taxon>Strongyloidea</taxon>
        <taxon>Ancylostomatidae</taxon>
        <taxon>Ancylostomatinae</taxon>
        <taxon>Ancylostoma</taxon>
    </lineage>
</organism>
<reference evidence="2" key="1">
    <citation type="journal article" date="2015" name="Nat. Genet.">
        <title>The genome and transcriptome of the zoonotic hookworm Ancylostoma ceylanicum identify infection-specific gene families.</title>
        <authorList>
            <person name="Schwarz E.M."/>
            <person name="Hu Y."/>
            <person name="Antoshechkin I."/>
            <person name="Miller M.M."/>
            <person name="Sternberg P.W."/>
            <person name="Aroian R.V."/>
        </authorList>
    </citation>
    <scope>NUCLEOTIDE SEQUENCE</scope>
    <source>
        <strain evidence="2">HY135</strain>
    </source>
</reference>
<dbReference type="Proteomes" id="UP000024635">
    <property type="component" value="Unassembled WGS sequence"/>
</dbReference>
<keyword evidence="2" id="KW-1185">Reference proteome</keyword>
<name>A0A016VD05_9BILA</name>
<dbReference type="EMBL" id="JARK01001348">
    <property type="protein sequence ID" value="EYC25131.1"/>
    <property type="molecule type" value="Genomic_DNA"/>
</dbReference>